<dbReference type="InterPro" id="IPR042187">
    <property type="entry name" value="Flagellin_C_sub2"/>
</dbReference>
<evidence type="ECO:0000256" key="3">
    <source>
        <dbReference type="ARBA" id="ARBA00023143"/>
    </source>
</evidence>
<feature type="domain" description="Flagellin C-terminal" evidence="6">
    <location>
        <begin position="310"/>
        <end position="394"/>
    </location>
</feature>
<accession>A0ABM9WLL1</accession>
<comment type="subcellular location">
    <subcellularLocation>
        <location evidence="4">Secreted</location>
    </subcellularLocation>
    <subcellularLocation>
        <location evidence="4">Bacterial flagellum</location>
    </subcellularLocation>
</comment>
<dbReference type="Gene3D" id="6.10.10.10">
    <property type="entry name" value="Flagellar export chaperone, C-terminal domain"/>
    <property type="match status" value="1"/>
</dbReference>
<dbReference type="Proteomes" id="UP000016543">
    <property type="component" value="Unassembled WGS sequence"/>
</dbReference>
<protein>
    <recommendedName>
        <fullName evidence="4">Flagellin</fullName>
    </recommendedName>
</protein>
<dbReference type="EMBL" id="AAMX01000011">
    <property type="protein sequence ID" value="EAQ31837.1"/>
    <property type="molecule type" value="Genomic_DNA"/>
</dbReference>
<evidence type="ECO:0000256" key="4">
    <source>
        <dbReference type="RuleBase" id="RU362073"/>
    </source>
</evidence>
<evidence type="ECO:0000313" key="7">
    <source>
        <dbReference type="EMBL" id="EAQ31837.1"/>
    </source>
</evidence>
<dbReference type="PANTHER" id="PTHR42792">
    <property type="entry name" value="FLAGELLIN"/>
    <property type="match status" value="1"/>
</dbReference>
<dbReference type="Gene3D" id="1.20.1330.10">
    <property type="entry name" value="f41 fragment of flagellin, N-terminal domain"/>
    <property type="match status" value="1"/>
</dbReference>
<gene>
    <name evidence="7" type="ORF">OS145_11042</name>
</gene>
<dbReference type="Gene3D" id="3.30.70.2120">
    <property type="match status" value="1"/>
</dbReference>
<comment type="caution">
    <text evidence="7">The sequence shown here is derived from an EMBL/GenBank/DDBJ whole genome shotgun (WGS) entry which is preliminary data.</text>
</comment>
<dbReference type="InterPro" id="IPR046358">
    <property type="entry name" value="Flagellin_C"/>
</dbReference>
<comment type="similarity">
    <text evidence="1 4">Belongs to the bacterial flagellin family.</text>
</comment>
<dbReference type="InterPro" id="IPR001029">
    <property type="entry name" value="Flagellin_N"/>
</dbReference>
<keyword evidence="8" id="KW-1185">Reference proteome</keyword>
<evidence type="ECO:0000256" key="1">
    <source>
        <dbReference type="ARBA" id="ARBA00005709"/>
    </source>
</evidence>
<keyword evidence="2 4" id="KW-0964">Secreted</keyword>
<dbReference type="SUPFAM" id="SSF64518">
    <property type="entry name" value="Phase 1 flagellin"/>
    <property type="match status" value="1"/>
</dbReference>
<feature type="domain" description="Flagellin N-terminal" evidence="5">
    <location>
        <begin position="5"/>
        <end position="141"/>
    </location>
</feature>
<sequence length="395" mass="40545">MALYVNTNVSSINAQNQLVKSGNSLDQAFQRLSSGLRINSAADDAAGLQISNRLTSQVNGLNVATRNANDGISLAQTAEGSLQESTNILQRMRELALQSANGSNSSADRQALNKEIGALKSELTRISDNTAFGGSKILDGSFGTKEFQIGSEANETISLTLDDYDASNLGGVGAKGKTVTDAFDATVLGDAAETLTYAITDSDGNTNSFEVSIAAGDGSDALIEKVNAKANEFGVYAVDDGSGGVDLEASNSVTAITVDSDLGANSSYGDASSAPISLSIGAADSLASPKAGGVESIDVLSVENAQTAVGVIDQAIADIDSKRADLGAFQNRMQSTISNLSTISENVSAARSRVRDADFAAETAKLTQAQIIQQASTTILAQANQRPQAALSLLG</sequence>
<organism evidence="7 8">
    <name type="scientific">Idiomarina baltica OS145</name>
    <dbReference type="NCBI Taxonomy" id="314276"/>
    <lineage>
        <taxon>Bacteria</taxon>
        <taxon>Pseudomonadati</taxon>
        <taxon>Pseudomonadota</taxon>
        <taxon>Gammaproteobacteria</taxon>
        <taxon>Alteromonadales</taxon>
        <taxon>Idiomarinaceae</taxon>
        <taxon>Idiomarina</taxon>
    </lineage>
</organism>
<dbReference type="Pfam" id="PF00700">
    <property type="entry name" value="Flagellin_C"/>
    <property type="match status" value="1"/>
</dbReference>
<dbReference type="PANTHER" id="PTHR42792:SF2">
    <property type="entry name" value="FLAGELLIN"/>
    <property type="match status" value="1"/>
</dbReference>
<keyword evidence="7" id="KW-0966">Cell projection</keyword>
<dbReference type="Pfam" id="PF00669">
    <property type="entry name" value="Flagellin_N"/>
    <property type="match status" value="1"/>
</dbReference>
<dbReference type="RefSeq" id="WP_006954861.1">
    <property type="nucleotide sequence ID" value="NZ_CH672404.1"/>
</dbReference>
<keyword evidence="7" id="KW-0969">Cilium</keyword>
<name>A0ABM9WLL1_9GAMM</name>
<evidence type="ECO:0000313" key="8">
    <source>
        <dbReference type="Proteomes" id="UP000016543"/>
    </source>
</evidence>
<dbReference type="PRINTS" id="PR00207">
    <property type="entry name" value="FLAGELLIN"/>
</dbReference>
<evidence type="ECO:0000259" key="5">
    <source>
        <dbReference type="Pfam" id="PF00669"/>
    </source>
</evidence>
<evidence type="ECO:0000256" key="2">
    <source>
        <dbReference type="ARBA" id="ARBA00022525"/>
    </source>
</evidence>
<comment type="function">
    <text evidence="4">Flagellin is the subunit protein which polymerizes to form the filaments of bacterial flagella.</text>
</comment>
<evidence type="ECO:0000259" key="6">
    <source>
        <dbReference type="Pfam" id="PF00700"/>
    </source>
</evidence>
<reference evidence="7 8" key="1">
    <citation type="submission" date="2006-01" db="EMBL/GenBank/DDBJ databases">
        <authorList>
            <person name="Brettar I."/>
            <person name="Hofle M."/>
            <person name="Ferriera S."/>
            <person name="Johnson J."/>
            <person name="Kravitz S."/>
            <person name="Halpern A."/>
            <person name="Remington K."/>
            <person name="Beeson K."/>
            <person name="Tran B."/>
            <person name="Rogers Y.-H."/>
            <person name="Friedman R."/>
            <person name="Venter J.C."/>
        </authorList>
    </citation>
    <scope>NUCLEOTIDE SEQUENCE [LARGE SCALE GENOMIC DNA]</scope>
    <source>
        <strain evidence="7 8">OS145</strain>
    </source>
</reference>
<proteinExistence type="inferred from homology"/>
<dbReference type="InterPro" id="IPR001492">
    <property type="entry name" value="Flagellin"/>
</dbReference>
<keyword evidence="3 4" id="KW-0975">Bacterial flagellum</keyword>
<keyword evidence="7" id="KW-0282">Flagellum</keyword>